<gene>
    <name evidence="2" type="ORF">ANE_LOCUS6154</name>
</gene>
<evidence type="ECO:0000313" key="2">
    <source>
        <dbReference type="EMBL" id="VVA95709.1"/>
    </source>
</evidence>
<sequence>MKVSKAPPPGSSLHSRSVVQHLFAKLHNLSSLKENIFLRTEDHELDKEGKPAHGDQSRIATTKPMN</sequence>
<evidence type="ECO:0000256" key="1">
    <source>
        <dbReference type="SAM" id="MobiDB-lite"/>
    </source>
</evidence>
<reference evidence="2" key="1">
    <citation type="submission" date="2019-07" db="EMBL/GenBank/DDBJ databases">
        <authorList>
            <person name="Dittberner H."/>
        </authorList>
    </citation>
    <scope>NUCLEOTIDE SEQUENCE [LARGE SCALE GENOMIC DNA]</scope>
</reference>
<dbReference type="Proteomes" id="UP000489600">
    <property type="component" value="Unassembled WGS sequence"/>
</dbReference>
<dbReference type="AlphaFoldDB" id="A0A565B4A6"/>
<feature type="compositionally biased region" description="Basic and acidic residues" evidence="1">
    <location>
        <begin position="43"/>
        <end position="56"/>
    </location>
</feature>
<name>A0A565B4A6_9BRAS</name>
<keyword evidence="3" id="KW-1185">Reference proteome</keyword>
<dbReference type="EMBL" id="CABITT030000002">
    <property type="protein sequence ID" value="VVA95709.1"/>
    <property type="molecule type" value="Genomic_DNA"/>
</dbReference>
<organism evidence="2 3">
    <name type="scientific">Arabis nemorensis</name>
    <dbReference type="NCBI Taxonomy" id="586526"/>
    <lineage>
        <taxon>Eukaryota</taxon>
        <taxon>Viridiplantae</taxon>
        <taxon>Streptophyta</taxon>
        <taxon>Embryophyta</taxon>
        <taxon>Tracheophyta</taxon>
        <taxon>Spermatophyta</taxon>
        <taxon>Magnoliopsida</taxon>
        <taxon>eudicotyledons</taxon>
        <taxon>Gunneridae</taxon>
        <taxon>Pentapetalae</taxon>
        <taxon>rosids</taxon>
        <taxon>malvids</taxon>
        <taxon>Brassicales</taxon>
        <taxon>Brassicaceae</taxon>
        <taxon>Arabideae</taxon>
        <taxon>Arabis</taxon>
    </lineage>
</organism>
<feature type="region of interest" description="Disordered" evidence="1">
    <location>
        <begin position="43"/>
        <end position="66"/>
    </location>
</feature>
<protein>
    <submittedName>
        <fullName evidence="2">Uncharacterized protein</fullName>
    </submittedName>
</protein>
<evidence type="ECO:0000313" key="3">
    <source>
        <dbReference type="Proteomes" id="UP000489600"/>
    </source>
</evidence>
<proteinExistence type="predicted"/>
<accession>A0A565B4A6</accession>
<comment type="caution">
    <text evidence="2">The sequence shown here is derived from an EMBL/GenBank/DDBJ whole genome shotgun (WGS) entry which is preliminary data.</text>
</comment>